<dbReference type="PANTHER" id="PTHR39430:SF1">
    <property type="entry name" value="PROTEASE"/>
    <property type="match status" value="1"/>
</dbReference>
<feature type="transmembrane region" description="Helical" evidence="1">
    <location>
        <begin position="269"/>
        <end position="288"/>
    </location>
</feature>
<gene>
    <name evidence="3" type="ORF">SAMN04487893_10430</name>
</gene>
<dbReference type="GO" id="GO:0004175">
    <property type="term" value="F:endopeptidase activity"/>
    <property type="evidence" value="ECO:0007669"/>
    <property type="project" value="UniProtKB-ARBA"/>
</dbReference>
<feature type="transmembrane region" description="Helical" evidence="1">
    <location>
        <begin position="231"/>
        <end position="249"/>
    </location>
</feature>
<reference evidence="4" key="1">
    <citation type="submission" date="2016-10" db="EMBL/GenBank/DDBJ databases">
        <authorList>
            <person name="Varghese N."/>
            <person name="Submissions S."/>
        </authorList>
    </citation>
    <scope>NUCLEOTIDE SEQUENCE [LARGE SCALE GENOMIC DNA]</scope>
    <source>
        <strain evidence="4">DSM 26542</strain>
    </source>
</reference>
<evidence type="ECO:0000313" key="4">
    <source>
        <dbReference type="Proteomes" id="UP000243887"/>
    </source>
</evidence>
<feature type="transmembrane region" description="Helical" evidence="1">
    <location>
        <begin position="134"/>
        <end position="154"/>
    </location>
</feature>
<evidence type="ECO:0000256" key="1">
    <source>
        <dbReference type="SAM" id="Phobius"/>
    </source>
</evidence>
<keyword evidence="1" id="KW-0812">Transmembrane</keyword>
<dbReference type="Proteomes" id="UP000243887">
    <property type="component" value="Unassembled WGS sequence"/>
</dbReference>
<accession>A0A1I3P9F9</accession>
<feature type="transmembrane region" description="Helical" evidence="1">
    <location>
        <begin position="102"/>
        <end position="122"/>
    </location>
</feature>
<dbReference type="RefSeq" id="WP_090678326.1">
    <property type="nucleotide sequence ID" value="NZ_FORU01000004.1"/>
</dbReference>
<dbReference type="PANTHER" id="PTHR39430">
    <property type="entry name" value="MEMBRANE-ASSOCIATED PROTEASE-RELATED"/>
    <property type="match status" value="1"/>
</dbReference>
<dbReference type="EMBL" id="FORU01000004">
    <property type="protein sequence ID" value="SFJ18051.1"/>
    <property type="molecule type" value="Genomic_DNA"/>
</dbReference>
<dbReference type="AlphaFoldDB" id="A0A1I3P9F9"/>
<dbReference type="GO" id="GO:0080120">
    <property type="term" value="P:CAAX-box protein maturation"/>
    <property type="evidence" value="ECO:0007669"/>
    <property type="project" value="UniProtKB-ARBA"/>
</dbReference>
<dbReference type="Pfam" id="PF02517">
    <property type="entry name" value="Rce1-like"/>
    <property type="match status" value="1"/>
</dbReference>
<sequence length="306" mass="34745">MKYIEQLLKGNKPVNLWLYLPFPLFFVGLMFLNWIGTKMLHQSTSEIIRANIELYGKNINFLMTVGPMIFMLLMLLAWVLGVQKQSFISLTTSRSKIDFKRIGVSFGIWSLCIIAMFIFQYISNPGNFEFNLKFFPFLGFLVIAIILIPLQVAFEEYFLRGYLMQAIGLASKSRFVALIITSLLFGLLHLANPEVEKLGYSIMIYYIGAGFLLGIMTLMDEGIELALGFHAANNLIGALLVTSNWTAFQTNSIFLDLTPVEEGSSAADLLIQVGILFPLLLLLYSRIYKWNDWKSRLFGKVLTPKP</sequence>
<feature type="transmembrane region" description="Helical" evidence="1">
    <location>
        <begin position="198"/>
        <end position="219"/>
    </location>
</feature>
<name>A0A1I3P9F9_9FLAO</name>
<organism evidence="3 4">
    <name type="scientific">Myroides guanonis</name>
    <dbReference type="NCBI Taxonomy" id="1150112"/>
    <lineage>
        <taxon>Bacteria</taxon>
        <taxon>Pseudomonadati</taxon>
        <taxon>Bacteroidota</taxon>
        <taxon>Flavobacteriia</taxon>
        <taxon>Flavobacteriales</taxon>
        <taxon>Flavobacteriaceae</taxon>
        <taxon>Myroides</taxon>
    </lineage>
</organism>
<protein>
    <recommendedName>
        <fullName evidence="2">CAAX prenyl protease 2/Lysostaphin resistance protein A-like domain-containing protein</fullName>
    </recommendedName>
</protein>
<feature type="transmembrane region" description="Helical" evidence="1">
    <location>
        <begin position="175"/>
        <end position="192"/>
    </location>
</feature>
<keyword evidence="1" id="KW-0472">Membrane</keyword>
<dbReference type="InterPro" id="IPR003675">
    <property type="entry name" value="Rce1/LyrA-like_dom"/>
</dbReference>
<keyword evidence="4" id="KW-1185">Reference proteome</keyword>
<evidence type="ECO:0000259" key="2">
    <source>
        <dbReference type="Pfam" id="PF02517"/>
    </source>
</evidence>
<feature type="transmembrane region" description="Helical" evidence="1">
    <location>
        <begin position="16"/>
        <end position="35"/>
    </location>
</feature>
<feature type="transmembrane region" description="Helical" evidence="1">
    <location>
        <begin position="59"/>
        <end position="81"/>
    </location>
</feature>
<feature type="domain" description="CAAX prenyl protease 2/Lysostaphin resistance protein A-like" evidence="2">
    <location>
        <begin position="140"/>
        <end position="236"/>
    </location>
</feature>
<proteinExistence type="predicted"/>
<dbReference type="STRING" id="1150112.SAMN04487893_10430"/>
<dbReference type="OrthoDB" id="2806188at2"/>
<keyword evidence="1" id="KW-1133">Transmembrane helix</keyword>
<evidence type="ECO:0000313" key="3">
    <source>
        <dbReference type="EMBL" id="SFJ18051.1"/>
    </source>
</evidence>